<comment type="function">
    <text evidence="5">Converts 2-succinylbenzoate (OSB) to 2-succinylbenzoyl-CoA (OSB-CoA).</text>
</comment>
<keyword evidence="1 5" id="KW-0474">Menaquinone biosynthesis</keyword>
<evidence type="ECO:0000256" key="3">
    <source>
        <dbReference type="ARBA" id="ARBA00022741"/>
    </source>
</evidence>
<comment type="caution">
    <text evidence="9">The sequence shown here is derived from an EMBL/GenBank/DDBJ whole genome shotgun (WGS) entry which is preliminary data.</text>
</comment>
<dbReference type="InterPro" id="IPR042099">
    <property type="entry name" value="ANL_N_sf"/>
</dbReference>
<dbReference type="Gene3D" id="3.30.300.30">
    <property type="match status" value="1"/>
</dbReference>
<evidence type="ECO:0000313" key="10">
    <source>
        <dbReference type="Proteomes" id="UP001597273"/>
    </source>
</evidence>
<name>A0ABW4QJD7_9BACL</name>
<dbReference type="InterPro" id="IPR025110">
    <property type="entry name" value="AMP-bd_C"/>
</dbReference>
<dbReference type="NCBIfam" id="NF002966">
    <property type="entry name" value="PRK03640.1"/>
    <property type="match status" value="1"/>
</dbReference>
<dbReference type="EMBL" id="JBHUFW010000011">
    <property type="protein sequence ID" value="MFD1863753.1"/>
    <property type="molecule type" value="Genomic_DNA"/>
</dbReference>
<evidence type="ECO:0000256" key="2">
    <source>
        <dbReference type="ARBA" id="ARBA00022598"/>
    </source>
</evidence>
<gene>
    <name evidence="5" type="primary">menE</name>
    <name evidence="9" type="ORF">ACFSDB_12665</name>
</gene>
<dbReference type="InterPro" id="IPR045851">
    <property type="entry name" value="AMP-bd_C_sf"/>
</dbReference>
<keyword evidence="3 5" id="KW-0547">Nucleotide-binding</keyword>
<evidence type="ECO:0000313" key="9">
    <source>
        <dbReference type="EMBL" id="MFD1863753.1"/>
    </source>
</evidence>
<dbReference type="Gene3D" id="3.40.50.12780">
    <property type="entry name" value="N-terminal domain of ligase-like"/>
    <property type="match status" value="1"/>
</dbReference>
<dbReference type="SUPFAM" id="SSF56801">
    <property type="entry name" value="Acetyl-CoA synthetase-like"/>
    <property type="match status" value="1"/>
</dbReference>
<comment type="pathway">
    <text evidence="5">Quinol/quinone metabolism; menaquinone biosynthesis.</text>
</comment>
<dbReference type="PANTHER" id="PTHR43767">
    <property type="entry name" value="LONG-CHAIN-FATTY-ACID--COA LIGASE"/>
    <property type="match status" value="1"/>
</dbReference>
<evidence type="ECO:0000259" key="8">
    <source>
        <dbReference type="Pfam" id="PF13193"/>
    </source>
</evidence>
<evidence type="ECO:0000256" key="5">
    <source>
        <dbReference type="HAMAP-Rule" id="MF_00731"/>
    </source>
</evidence>
<comment type="pathway">
    <text evidence="5">Quinol/quinone metabolism; 1,4-dihydroxy-2-naphthoate biosynthesis; 1,4-dihydroxy-2-naphthoate from chorismate: step 5/7.</text>
</comment>
<dbReference type="EC" id="6.2.1.26" evidence="5"/>
<feature type="region of interest" description="Disordered" evidence="6">
    <location>
        <begin position="291"/>
        <end position="310"/>
    </location>
</feature>
<dbReference type="InterPro" id="IPR050237">
    <property type="entry name" value="ATP-dep_AMP-bd_enzyme"/>
</dbReference>
<dbReference type="PANTHER" id="PTHR43767:SF1">
    <property type="entry name" value="NONRIBOSOMAL PEPTIDE SYNTHASE PES1 (EUROFUNG)-RELATED"/>
    <property type="match status" value="1"/>
</dbReference>
<keyword evidence="10" id="KW-1185">Reference proteome</keyword>
<feature type="domain" description="AMP-dependent synthetase/ligase" evidence="7">
    <location>
        <begin position="9"/>
        <end position="344"/>
    </location>
</feature>
<organism evidence="9 10">
    <name type="scientific">Planococcus chinensis</name>
    <dbReference type="NCBI Taxonomy" id="272917"/>
    <lineage>
        <taxon>Bacteria</taxon>
        <taxon>Bacillati</taxon>
        <taxon>Bacillota</taxon>
        <taxon>Bacilli</taxon>
        <taxon>Bacillales</taxon>
        <taxon>Caryophanaceae</taxon>
        <taxon>Planococcus</taxon>
    </lineage>
</organism>
<keyword evidence="4 5" id="KW-0067">ATP-binding</keyword>
<comment type="similarity">
    <text evidence="5">Belongs to the ATP-dependent AMP-binding enzyme family. MenE subfamily.</text>
</comment>
<dbReference type="Pfam" id="PF13193">
    <property type="entry name" value="AMP-binding_C"/>
    <property type="match status" value="1"/>
</dbReference>
<dbReference type="InterPro" id="IPR020845">
    <property type="entry name" value="AMP-binding_CS"/>
</dbReference>
<dbReference type="RefSeq" id="WP_204890166.1">
    <property type="nucleotide sequence ID" value="NZ_JBHUFW010000011.1"/>
</dbReference>
<protein>
    <recommendedName>
        <fullName evidence="5">2-succinylbenzoate--CoA ligase</fullName>
        <ecNumber evidence="5">6.2.1.26</ecNumber>
    </recommendedName>
    <alternativeName>
        <fullName evidence="5">o-succinylbenzoyl-CoA synthetase</fullName>
        <shortName evidence="5">OSB-CoA synthetase</shortName>
    </alternativeName>
</protein>
<comment type="catalytic activity">
    <reaction evidence="5">
        <text>2-succinylbenzoate + ATP + CoA = 2-succinylbenzoyl-CoA + AMP + diphosphate</text>
        <dbReference type="Rhea" id="RHEA:17009"/>
        <dbReference type="ChEBI" id="CHEBI:18325"/>
        <dbReference type="ChEBI" id="CHEBI:30616"/>
        <dbReference type="ChEBI" id="CHEBI:33019"/>
        <dbReference type="ChEBI" id="CHEBI:57287"/>
        <dbReference type="ChEBI" id="CHEBI:57364"/>
        <dbReference type="ChEBI" id="CHEBI:456215"/>
        <dbReference type="EC" id="6.2.1.26"/>
    </reaction>
</comment>
<dbReference type="Pfam" id="PF00501">
    <property type="entry name" value="AMP-binding"/>
    <property type="match status" value="1"/>
</dbReference>
<evidence type="ECO:0000256" key="4">
    <source>
        <dbReference type="ARBA" id="ARBA00022840"/>
    </source>
</evidence>
<reference evidence="10" key="1">
    <citation type="journal article" date="2019" name="Int. J. Syst. Evol. Microbiol.">
        <title>The Global Catalogue of Microorganisms (GCM) 10K type strain sequencing project: providing services to taxonomists for standard genome sequencing and annotation.</title>
        <authorList>
            <consortium name="The Broad Institute Genomics Platform"/>
            <consortium name="The Broad Institute Genome Sequencing Center for Infectious Disease"/>
            <person name="Wu L."/>
            <person name="Ma J."/>
        </authorList>
    </citation>
    <scope>NUCLEOTIDE SEQUENCE [LARGE SCALE GENOMIC DNA]</scope>
    <source>
        <strain evidence="10">CGMCC 1.15475</strain>
    </source>
</reference>
<dbReference type="InterPro" id="IPR010192">
    <property type="entry name" value="MenE"/>
</dbReference>
<evidence type="ECO:0000256" key="6">
    <source>
        <dbReference type="SAM" id="MobiDB-lite"/>
    </source>
</evidence>
<dbReference type="InterPro" id="IPR000873">
    <property type="entry name" value="AMP-dep_synth/lig_dom"/>
</dbReference>
<dbReference type="HAMAP" id="MF_00731">
    <property type="entry name" value="MenE"/>
    <property type="match status" value="1"/>
</dbReference>
<dbReference type="PROSITE" id="PS00455">
    <property type="entry name" value="AMP_BINDING"/>
    <property type="match status" value="1"/>
</dbReference>
<accession>A0ABW4QJD7</accession>
<dbReference type="GO" id="GO:0008756">
    <property type="term" value="F:o-succinylbenzoate-CoA ligase activity"/>
    <property type="evidence" value="ECO:0007669"/>
    <property type="project" value="UniProtKB-EC"/>
</dbReference>
<dbReference type="NCBIfam" id="TIGR01923">
    <property type="entry name" value="menE"/>
    <property type="match status" value="1"/>
</dbReference>
<evidence type="ECO:0000259" key="7">
    <source>
        <dbReference type="Pfam" id="PF00501"/>
    </source>
</evidence>
<sequence>MMYPNWLSQRAYLNGSRMALSFGEQQWTFAELDGKALEYAGKLSAAGVTKDSRVAFLSKSHPRFVMLMYACLHAGCEMVMLNERLSKAELAYQLEDSGADFAFVDDVLADKIDSPRKMLFSEIDKKEELPFMPEPEWHSDRTISIMYTSGTTGNPKGVRQTAENHFSSAVSSALNIGIAPDDVWLCTVPLFHISGFSILMRSLIYGMGVRLHPKFDAEQCAYELQAGRVTHMSVVGVTLERILAALKELDLEVSPRFKVMLAGGGPIPTNYIHRAGSYGISVLQTYGMTETSSQTTTLQPDDADRKAGSSGKPLFLYQVQIGDAKKAGDIGEIHIRGPQVTPGYIGKFADREVQQEGWLHTGDMGYLDEEGFLFVVDRRSDLIVSGGENIYPAEIEKTLLAHPAVREAGVCGMQSDEWGEVPVAFVVLNAPAKADELLAHCREQIASYKVPKHLRFVDALPRNASNKLLRRELKTWDW</sequence>
<dbReference type="Proteomes" id="UP001597273">
    <property type="component" value="Unassembled WGS sequence"/>
</dbReference>
<evidence type="ECO:0000256" key="1">
    <source>
        <dbReference type="ARBA" id="ARBA00022428"/>
    </source>
</evidence>
<keyword evidence="2 5" id="KW-0436">Ligase</keyword>
<proteinExistence type="inferred from homology"/>
<feature type="domain" description="AMP-binding enzyme C-terminal" evidence="8">
    <location>
        <begin position="394"/>
        <end position="467"/>
    </location>
</feature>